<dbReference type="AlphaFoldDB" id="A0A3N9P3W2"/>
<dbReference type="InterPro" id="IPR012854">
    <property type="entry name" value="Cu_amine_oxidase-like_N"/>
</dbReference>
<keyword evidence="3" id="KW-1185">Reference proteome</keyword>
<evidence type="ECO:0000313" key="2">
    <source>
        <dbReference type="EMBL" id="RQW10117.1"/>
    </source>
</evidence>
<evidence type="ECO:0000313" key="3">
    <source>
        <dbReference type="Proteomes" id="UP000282529"/>
    </source>
</evidence>
<dbReference type="OrthoDB" id="1736367at2"/>
<accession>A0A3N9P3W2</accession>
<evidence type="ECO:0000259" key="1">
    <source>
        <dbReference type="Pfam" id="PF07833"/>
    </source>
</evidence>
<name>A0A3N9P3W2_9BACL</name>
<gene>
    <name evidence="2" type="ORF">EH198_16970</name>
</gene>
<comment type="caution">
    <text evidence="2">The sequence shown here is derived from an EMBL/GenBank/DDBJ whole genome shotgun (WGS) entry which is preliminary data.</text>
</comment>
<organism evidence="2 3">
    <name type="scientific">Paenibacillus rhizophilus</name>
    <dbReference type="NCBI Taxonomy" id="1850366"/>
    <lineage>
        <taxon>Bacteria</taxon>
        <taxon>Bacillati</taxon>
        <taxon>Bacillota</taxon>
        <taxon>Bacilli</taxon>
        <taxon>Bacillales</taxon>
        <taxon>Paenibacillaceae</taxon>
        <taxon>Paenibacillus</taxon>
    </lineage>
</organism>
<dbReference type="EMBL" id="RQPI01000010">
    <property type="protein sequence ID" value="RQW10117.1"/>
    <property type="molecule type" value="Genomic_DNA"/>
</dbReference>
<sequence length="658" mass="71461">MAAAKMKDRKSNKKRKRGELDMNKMCLRVLHVALAALIILAMLPMNGAGAAERETLLLTLKLGSKQAKANGQVMVIAAPFSENGSVMVPLGVFKKAFGSGVSLGNDDVVKVTYGPHTGAMTIGGTIAWKDGQKVKLAAPPRMVNGVLMVPLRFVAGVIGAEISVGSGGSIVVALSAANSGGDSLLESGIDSEAGKTKVGNSYYEWSMLYPAGLIIGDSGGEEGVSSFMSADNGYYLEVHVAPQGAAPDADELLEQLVRSSEDSGEVVLDREIFPQAAVPYARIVSKDPAGALWEGRGYYANGRLYQLYLTDDNAVNYKDFAKYAVLLDSFRPFFDDKDSSIRDLSTVRNGLRSAGSDDFGISLQVPAAWSIDNRHLVYGSKDGSYLKLNISSAPPASTLDSWEEELRLKDADLFVPEAYREQGVTAMEISGAPARVREVRYNYGGGWVTEYQTLLLKNGYRYYAEYGAAAGQDEDKAKFTAVLDSLKIDFETVKENFGRLEQNDYPSLKNKTVTKTSKMYGYAIDMPRLWTSYQGGFEMQAVDYRFTGGRFQIAVLPDGSLDYTVNQLNEFYRNAGGDPQGPFVESVQDITFAGEPAVEMTVQQKKNGIPSRIRVIVFSREDAVYTLTATLGDANATEAQQAALDRTLQSFWFTDGGK</sequence>
<dbReference type="SUPFAM" id="SSF55383">
    <property type="entry name" value="Copper amine oxidase, domain N"/>
    <property type="match status" value="1"/>
</dbReference>
<dbReference type="Gene3D" id="3.30.457.10">
    <property type="entry name" value="Copper amine oxidase-like, N-terminal domain"/>
    <property type="match status" value="1"/>
</dbReference>
<proteinExistence type="predicted"/>
<reference evidence="2 3" key="1">
    <citation type="submission" date="2018-11" db="EMBL/GenBank/DDBJ databases">
        <title>Genome sequence of strain 7197.</title>
        <authorList>
            <person name="Gao J."/>
            <person name="Sun J."/>
        </authorList>
    </citation>
    <scope>NUCLEOTIDE SEQUENCE [LARGE SCALE GENOMIC DNA]</scope>
    <source>
        <strain evidence="2 3">7197</strain>
    </source>
</reference>
<dbReference type="RefSeq" id="WP_124696699.1">
    <property type="nucleotide sequence ID" value="NZ_JBHUFE010000036.1"/>
</dbReference>
<dbReference type="InterPro" id="IPR036582">
    <property type="entry name" value="Mao_N_sf"/>
</dbReference>
<dbReference type="Pfam" id="PF07833">
    <property type="entry name" value="Cu_amine_oxidN1"/>
    <property type="match status" value="1"/>
</dbReference>
<protein>
    <submittedName>
        <fullName evidence="2">Copper amine oxidase N-terminal domain-containing protein</fullName>
    </submittedName>
</protein>
<dbReference type="Gene3D" id="3.40.1000.10">
    <property type="entry name" value="Mog1/PsbP, alpha/beta/alpha sandwich"/>
    <property type="match status" value="2"/>
</dbReference>
<feature type="domain" description="Copper amine oxidase-like N-terminal" evidence="1">
    <location>
        <begin position="70"/>
        <end position="164"/>
    </location>
</feature>
<dbReference type="Proteomes" id="UP000282529">
    <property type="component" value="Unassembled WGS sequence"/>
</dbReference>